<dbReference type="Proteomes" id="UP000765509">
    <property type="component" value="Unassembled WGS sequence"/>
</dbReference>
<dbReference type="EMBL" id="AVOT02115915">
    <property type="protein sequence ID" value="MBW0583728.1"/>
    <property type="molecule type" value="Genomic_DNA"/>
</dbReference>
<comment type="caution">
    <text evidence="1">The sequence shown here is derived from an EMBL/GenBank/DDBJ whole genome shotgun (WGS) entry which is preliminary data.</text>
</comment>
<evidence type="ECO:0008006" key="3">
    <source>
        <dbReference type="Google" id="ProtNLM"/>
    </source>
</evidence>
<evidence type="ECO:0000313" key="1">
    <source>
        <dbReference type="EMBL" id="MBW0583728.1"/>
    </source>
</evidence>
<name>A0A9Q3Q355_9BASI</name>
<proteinExistence type="predicted"/>
<accession>A0A9Q3Q355</accession>
<dbReference type="GO" id="GO:0003676">
    <property type="term" value="F:nucleic acid binding"/>
    <property type="evidence" value="ECO:0007669"/>
    <property type="project" value="InterPro"/>
</dbReference>
<keyword evidence="2" id="KW-1185">Reference proteome</keyword>
<gene>
    <name evidence="1" type="ORF">O181_123443</name>
</gene>
<dbReference type="Gene3D" id="3.30.420.10">
    <property type="entry name" value="Ribonuclease H-like superfamily/Ribonuclease H"/>
    <property type="match status" value="1"/>
</dbReference>
<reference evidence="1" key="1">
    <citation type="submission" date="2021-03" db="EMBL/GenBank/DDBJ databases">
        <title>Draft genome sequence of rust myrtle Austropuccinia psidii MF-1, a brazilian biotype.</title>
        <authorList>
            <person name="Quecine M.C."/>
            <person name="Pachon D.M.R."/>
            <person name="Bonatelli M.L."/>
            <person name="Correr F.H."/>
            <person name="Franceschini L.M."/>
            <person name="Leite T.F."/>
            <person name="Margarido G.R.A."/>
            <person name="Almeida C.A."/>
            <person name="Ferrarezi J.A."/>
            <person name="Labate C.A."/>
        </authorList>
    </citation>
    <scope>NUCLEOTIDE SEQUENCE</scope>
    <source>
        <strain evidence="1">MF-1</strain>
    </source>
</reference>
<organism evidence="1 2">
    <name type="scientific">Austropuccinia psidii MF-1</name>
    <dbReference type="NCBI Taxonomy" id="1389203"/>
    <lineage>
        <taxon>Eukaryota</taxon>
        <taxon>Fungi</taxon>
        <taxon>Dikarya</taxon>
        <taxon>Basidiomycota</taxon>
        <taxon>Pucciniomycotina</taxon>
        <taxon>Pucciniomycetes</taxon>
        <taxon>Pucciniales</taxon>
        <taxon>Sphaerophragmiaceae</taxon>
        <taxon>Austropuccinia</taxon>
    </lineage>
</organism>
<dbReference type="InterPro" id="IPR036397">
    <property type="entry name" value="RNaseH_sf"/>
</dbReference>
<evidence type="ECO:0000313" key="2">
    <source>
        <dbReference type="Proteomes" id="UP000765509"/>
    </source>
</evidence>
<sequence>MVWGAFIGSTKGPLVFLDGTQMPAMFIQQVYEPHLRLFYNYMVNAPYIRTHDRIAMMEDGTPIHMAQISNKWRAANQIDKLPWPPQSYQKCMESHEDLCNKTSPALHHGRTSCSHSKLLG</sequence>
<dbReference type="AlphaFoldDB" id="A0A9Q3Q355"/>
<protein>
    <recommendedName>
        <fullName evidence="3">Tc1-like transposase DDE domain-containing protein</fullName>
    </recommendedName>
</protein>